<evidence type="ECO:0000256" key="5">
    <source>
        <dbReference type="RuleBase" id="RU361279"/>
    </source>
</evidence>
<feature type="binding site" evidence="4">
    <location>
        <position position="59"/>
    </location>
    <ligand>
        <name>substrate</name>
    </ligand>
</feature>
<dbReference type="Pfam" id="PF01812">
    <property type="entry name" value="5-FTHF_cyc-lig"/>
    <property type="match status" value="1"/>
</dbReference>
<protein>
    <recommendedName>
        <fullName evidence="5">5-formyltetrahydrofolate cyclo-ligase</fullName>
        <ecNumber evidence="5">6.3.3.2</ecNumber>
    </recommendedName>
</protein>
<dbReference type="InterPro" id="IPR002698">
    <property type="entry name" value="FTHF_cligase"/>
</dbReference>
<reference evidence="6" key="2">
    <citation type="submission" date="2021-04" db="EMBL/GenBank/DDBJ databases">
        <authorList>
            <person name="Gilroy R."/>
        </authorList>
    </citation>
    <scope>NUCLEOTIDE SEQUENCE</scope>
    <source>
        <strain evidence="6">ChiHjej13B12-4958</strain>
    </source>
</reference>
<gene>
    <name evidence="6" type="ORF">H9751_05895</name>
</gene>
<dbReference type="EMBL" id="DWVP01000014">
    <property type="protein sequence ID" value="HJC85063.1"/>
    <property type="molecule type" value="Genomic_DNA"/>
</dbReference>
<comment type="caution">
    <text evidence="6">The sequence shown here is derived from an EMBL/GenBank/DDBJ whole genome shotgun (WGS) entry which is preliminary data.</text>
</comment>
<dbReference type="NCBIfam" id="TIGR02727">
    <property type="entry name" value="MTHFS_bact"/>
    <property type="match status" value="1"/>
</dbReference>
<dbReference type="SUPFAM" id="SSF100950">
    <property type="entry name" value="NagB/RpiA/CoA transferase-like"/>
    <property type="match status" value="1"/>
</dbReference>
<dbReference type="Proteomes" id="UP000823858">
    <property type="component" value="Unassembled WGS sequence"/>
</dbReference>
<keyword evidence="6" id="KW-0436">Ligase</keyword>
<keyword evidence="5" id="KW-0479">Metal-binding</keyword>
<evidence type="ECO:0000313" key="6">
    <source>
        <dbReference type="EMBL" id="HJC85063.1"/>
    </source>
</evidence>
<evidence type="ECO:0000256" key="3">
    <source>
        <dbReference type="ARBA" id="ARBA00022840"/>
    </source>
</evidence>
<dbReference type="GO" id="GO:0030272">
    <property type="term" value="F:5-formyltetrahydrofolate cyclo-ligase activity"/>
    <property type="evidence" value="ECO:0007669"/>
    <property type="project" value="UniProtKB-EC"/>
</dbReference>
<name>A0A9D2TPT7_9CORY</name>
<dbReference type="AlphaFoldDB" id="A0A9D2TPT7"/>
<proteinExistence type="inferred from homology"/>
<evidence type="ECO:0000256" key="1">
    <source>
        <dbReference type="ARBA" id="ARBA00010638"/>
    </source>
</evidence>
<dbReference type="GO" id="GO:0009396">
    <property type="term" value="P:folic acid-containing compound biosynthetic process"/>
    <property type="evidence" value="ECO:0007669"/>
    <property type="project" value="TreeGrafter"/>
</dbReference>
<reference evidence="6" key="1">
    <citation type="journal article" date="2021" name="PeerJ">
        <title>Extensive microbial diversity within the chicken gut microbiome revealed by metagenomics and culture.</title>
        <authorList>
            <person name="Gilroy R."/>
            <person name="Ravi A."/>
            <person name="Getino M."/>
            <person name="Pursley I."/>
            <person name="Horton D.L."/>
            <person name="Alikhan N.F."/>
            <person name="Baker D."/>
            <person name="Gharbi K."/>
            <person name="Hall N."/>
            <person name="Watson M."/>
            <person name="Adriaenssens E.M."/>
            <person name="Foster-Nyarko E."/>
            <person name="Jarju S."/>
            <person name="Secka A."/>
            <person name="Antonio M."/>
            <person name="Oren A."/>
            <person name="Chaudhuri R.R."/>
            <person name="La Ragione R."/>
            <person name="Hildebrand F."/>
            <person name="Pallen M.J."/>
        </authorList>
    </citation>
    <scope>NUCLEOTIDE SEQUENCE</scope>
    <source>
        <strain evidence="6">ChiHjej13B12-4958</strain>
    </source>
</reference>
<comment type="catalytic activity">
    <reaction evidence="5">
        <text>(6S)-5-formyl-5,6,7,8-tetrahydrofolate + ATP = (6R)-5,10-methenyltetrahydrofolate + ADP + phosphate</text>
        <dbReference type="Rhea" id="RHEA:10488"/>
        <dbReference type="ChEBI" id="CHEBI:30616"/>
        <dbReference type="ChEBI" id="CHEBI:43474"/>
        <dbReference type="ChEBI" id="CHEBI:57455"/>
        <dbReference type="ChEBI" id="CHEBI:57457"/>
        <dbReference type="ChEBI" id="CHEBI:456216"/>
        <dbReference type="EC" id="6.3.3.2"/>
    </reaction>
</comment>
<dbReference type="GO" id="GO:0035999">
    <property type="term" value="P:tetrahydrofolate interconversion"/>
    <property type="evidence" value="ECO:0007669"/>
    <property type="project" value="TreeGrafter"/>
</dbReference>
<comment type="cofactor">
    <cofactor evidence="5">
        <name>Mg(2+)</name>
        <dbReference type="ChEBI" id="CHEBI:18420"/>
    </cofactor>
</comment>
<dbReference type="InterPro" id="IPR024185">
    <property type="entry name" value="FTHF_cligase-like_sf"/>
</dbReference>
<dbReference type="PANTHER" id="PTHR23407">
    <property type="entry name" value="ATPASE INHIBITOR/5-FORMYLTETRAHYDROFOLATE CYCLO-LIGASE"/>
    <property type="match status" value="1"/>
</dbReference>
<evidence type="ECO:0000313" key="7">
    <source>
        <dbReference type="Proteomes" id="UP000823858"/>
    </source>
</evidence>
<dbReference type="PIRSF" id="PIRSF006806">
    <property type="entry name" value="FTHF_cligase"/>
    <property type="match status" value="1"/>
</dbReference>
<evidence type="ECO:0000256" key="4">
    <source>
        <dbReference type="PIRSR" id="PIRSR006806-1"/>
    </source>
</evidence>
<organism evidence="6 7">
    <name type="scientific">Candidatus Corynebacterium faecigallinarum</name>
    <dbReference type="NCBI Taxonomy" id="2838528"/>
    <lineage>
        <taxon>Bacteria</taxon>
        <taxon>Bacillati</taxon>
        <taxon>Actinomycetota</taxon>
        <taxon>Actinomycetes</taxon>
        <taxon>Mycobacteriales</taxon>
        <taxon>Corynebacteriaceae</taxon>
        <taxon>Corynebacterium</taxon>
    </lineage>
</organism>
<feature type="binding site" evidence="4">
    <location>
        <begin position="147"/>
        <end position="155"/>
    </location>
    <ligand>
        <name>ATP</name>
        <dbReference type="ChEBI" id="CHEBI:30616"/>
    </ligand>
</feature>
<dbReference type="EC" id="6.3.3.2" evidence="5"/>
<feature type="binding site" evidence="4">
    <location>
        <position position="64"/>
    </location>
    <ligand>
        <name>substrate</name>
    </ligand>
</feature>
<feature type="binding site" evidence="4">
    <location>
        <begin position="15"/>
        <end position="19"/>
    </location>
    <ligand>
        <name>ATP</name>
        <dbReference type="ChEBI" id="CHEBI:30616"/>
    </ligand>
</feature>
<dbReference type="InterPro" id="IPR037171">
    <property type="entry name" value="NagB/RpiA_transferase-like"/>
</dbReference>
<comment type="similarity">
    <text evidence="1 5">Belongs to the 5-formyltetrahydrofolate cyclo-ligase family.</text>
</comment>
<keyword evidence="2 4" id="KW-0547">Nucleotide-binding</keyword>
<sequence length="217" mass="22924">MEHPAHPDPAVAAAKQSLRTRLRATRSAVGAAERDARDAAIITHLTTHLADVGPVAVYVGLPGEPGGPGLPAAMAGAGHEVWLPVVAQTAAPLTWRRYRGEEFTRPGRYGIREPVPDAGTDVPSESLFDTVEALVVPALAVDADGVRLGQGGGFYDRSVTFRPKDGILMAIVDHEEFRVTVPRTDLDIAVQTVITQHGAFTTVESTPSTPPSGENLV</sequence>
<dbReference type="GO" id="GO:0046872">
    <property type="term" value="F:metal ion binding"/>
    <property type="evidence" value="ECO:0007669"/>
    <property type="project" value="UniProtKB-KW"/>
</dbReference>
<dbReference type="Gene3D" id="3.40.50.10420">
    <property type="entry name" value="NagB/RpiA/CoA transferase-like"/>
    <property type="match status" value="1"/>
</dbReference>
<keyword evidence="5" id="KW-0460">Magnesium</keyword>
<dbReference type="GO" id="GO:0005524">
    <property type="term" value="F:ATP binding"/>
    <property type="evidence" value="ECO:0007669"/>
    <property type="project" value="UniProtKB-KW"/>
</dbReference>
<accession>A0A9D2TPT7</accession>
<evidence type="ECO:0000256" key="2">
    <source>
        <dbReference type="ARBA" id="ARBA00022741"/>
    </source>
</evidence>
<keyword evidence="3 4" id="KW-0067">ATP-binding</keyword>
<dbReference type="PANTHER" id="PTHR23407:SF1">
    <property type="entry name" value="5-FORMYLTETRAHYDROFOLATE CYCLO-LIGASE"/>
    <property type="match status" value="1"/>
</dbReference>